<evidence type="ECO:0000313" key="2">
    <source>
        <dbReference type="EMBL" id="JAT21444.1"/>
    </source>
</evidence>
<accession>A0A1B6LDA3</accession>
<feature type="compositionally biased region" description="Basic and acidic residues" evidence="1">
    <location>
        <begin position="129"/>
        <end position="139"/>
    </location>
</feature>
<feature type="non-terminal residue" evidence="2">
    <location>
        <position position="139"/>
    </location>
</feature>
<feature type="compositionally biased region" description="Polar residues" evidence="1">
    <location>
        <begin position="1"/>
        <end position="26"/>
    </location>
</feature>
<feature type="non-terminal residue" evidence="2">
    <location>
        <position position="1"/>
    </location>
</feature>
<dbReference type="EMBL" id="GEBQ01018533">
    <property type="protein sequence ID" value="JAT21444.1"/>
    <property type="molecule type" value="Transcribed_RNA"/>
</dbReference>
<gene>
    <name evidence="2" type="ORF">g.55245</name>
</gene>
<feature type="region of interest" description="Disordered" evidence="1">
    <location>
        <begin position="1"/>
        <end position="34"/>
    </location>
</feature>
<evidence type="ECO:0000256" key="1">
    <source>
        <dbReference type="SAM" id="MobiDB-lite"/>
    </source>
</evidence>
<sequence>KQNQLGTPKKQQYSVSEQQHVGTSIKHQYDTSKEHQYCTRKKKINQAAKVSSAKLDHDEIVRNIDVLQVVNKKAQPLDEDRKYFSFHGRRRKLLHWSGDSFDVKELCKPKKCGRKNVKAKATSGVGNELGERNNLSKEH</sequence>
<organism evidence="2">
    <name type="scientific">Graphocephala atropunctata</name>
    <dbReference type="NCBI Taxonomy" id="36148"/>
    <lineage>
        <taxon>Eukaryota</taxon>
        <taxon>Metazoa</taxon>
        <taxon>Ecdysozoa</taxon>
        <taxon>Arthropoda</taxon>
        <taxon>Hexapoda</taxon>
        <taxon>Insecta</taxon>
        <taxon>Pterygota</taxon>
        <taxon>Neoptera</taxon>
        <taxon>Paraneoptera</taxon>
        <taxon>Hemiptera</taxon>
        <taxon>Auchenorrhyncha</taxon>
        <taxon>Membracoidea</taxon>
        <taxon>Cicadellidae</taxon>
        <taxon>Cicadellinae</taxon>
        <taxon>Cicadellini</taxon>
        <taxon>Graphocephala</taxon>
    </lineage>
</organism>
<dbReference type="AlphaFoldDB" id="A0A1B6LDA3"/>
<reference evidence="2" key="1">
    <citation type="submission" date="2015-11" db="EMBL/GenBank/DDBJ databases">
        <title>De novo transcriptome assembly of four potential Pierce s Disease insect vectors from Arizona vineyards.</title>
        <authorList>
            <person name="Tassone E.E."/>
        </authorList>
    </citation>
    <scope>NUCLEOTIDE SEQUENCE</scope>
</reference>
<protein>
    <submittedName>
        <fullName evidence="2">Uncharacterized protein</fullName>
    </submittedName>
</protein>
<feature type="region of interest" description="Disordered" evidence="1">
    <location>
        <begin position="118"/>
        <end position="139"/>
    </location>
</feature>
<proteinExistence type="predicted"/>
<name>A0A1B6LDA3_9HEMI</name>